<evidence type="ECO:0000313" key="6">
    <source>
        <dbReference type="Proteomes" id="UP000265882"/>
    </source>
</evidence>
<dbReference type="SUPFAM" id="SSF49879">
    <property type="entry name" value="SMAD/FHA domain"/>
    <property type="match status" value="1"/>
</dbReference>
<dbReference type="PANTHER" id="PTHR45138">
    <property type="entry name" value="REGULATORY COMPONENTS OF SENSORY TRANSDUCTION SYSTEM"/>
    <property type="match status" value="1"/>
</dbReference>
<reference evidence="5 6" key="1">
    <citation type="journal article" date="2017" name="ISME J.">
        <title>Energy and carbon metabolisms in a deep terrestrial subsurface fluid microbial community.</title>
        <authorList>
            <person name="Momper L."/>
            <person name="Jungbluth S.P."/>
            <person name="Lee M.D."/>
            <person name="Amend J.P."/>
        </authorList>
    </citation>
    <scope>NUCLEOTIDE SEQUENCE [LARGE SCALE GENOMIC DNA]</scope>
    <source>
        <strain evidence="5">SURF_5</strain>
    </source>
</reference>
<dbReference type="CDD" id="cd01949">
    <property type="entry name" value="GGDEF"/>
    <property type="match status" value="1"/>
</dbReference>
<dbReference type="PROSITE" id="PS50887">
    <property type="entry name" value="GGDEF"/>
    <property type="match status" value="1"/>
</dbReference>
<dbReference type="SMART" id="SM00240">
    <property type="entry name" value="FHA"/>
    <property type="match status" value="1"/>
</dbReference>
<dbReference type="Gene3D" id="2.60.200.20">
    <property type="match status" value="1"/>
</dbReference>
<evidence type="ECO:0000256" key="2">
    <source>
        <dbReference type="ARBA" id="ARBA00034247"/>
    </source>
</evidence>
<accession>A0A3A4NPY0</accession>
<dbReference type="EC" id="2.7.7.65" evidence="1"/>
<dbReference type="PROSITE" id="PS50006">
    <property type="entry name" value="FHA_DOMAIN"/>
    <property type="match status" value="1"/>
</dbReference>
<evidence type="ECO:0000259" key="3">
    <source>
        <dbReference type="PROSITE" id="PS50006"/>
    </source>
</evidence>
<dbReference type="SUPFAM" id="SSF55073">
    <property type="entry name" value="Nucleotide cyclase"/>
    <property type="match status" value="1"/>
</dbReference>
<dbReference type="Gene3D" id="3.30.70.270">
    <property type="match status" value="1"/>
</dbReference>
<sequence length="318" mass="35636">MQEGSFEGCEMDDRDTVRIDFGTGEFGSSEKAGLLQVIRGADIGSEYEVKPGNNIIGRQKDANIRINNKSISRRHAQIVCKPEDPPEKRYTLYDLQSTNGTRINGHPIECAPLRDGDRVQFGSVVCKFMEIDALERSYLRELKKMIEYDKQTELLQLKPFYQKLEPALADAESNGRSLSILMMDLDGLKKINDIHGHLVGTHYIIEIARIVHEELSPFGVAALYGGDEFIGYLPNSDKASAQETAERLRMRVDDFRFPEKEIQQRVTISIGIAEYPSDALEMMPLVANADKALYVAKGRGKNCVVAYDPSMADSGRKP</sequence>
<dbReference type="Pfam" id="PF00990">
    <property type="entry name" value="GGDEF"/>
    <property type="match status" value="1"/>
</dbReference>
<evidence type="ECO:0000256" key="1">
    <source>
        <dbReference type="ARBA" id="ARBA00012528"/>
    </source>
</evidence>
<dbReference type="InterPro" id="IPR029787">
    <property type="entry name" value="Nucleotide_cyclase"/>
</dbReference>
<dbReference type="InterPro" id="IPR008984">
    <property type="entry name" value="SMAD_FHA_dom_sf"/>
</dbReference>
<dbReference type="InterPro" id="IPR050469">
    <property type="entry name" value="Diguanylate_Cyclase"/>
</dbReference>
<organism evidence="5 6">
    <name type="scientific">Abyssobacteria bacterium (strain SURF_5)</name>
    <dbReference type="NCBI Taxonomy" id="2093360"/>
    <lineage>
        <taxon>Bacteria</taxon>
        <taxon>Pseudomonadati</taxon>
        <taxon>Candidatus Hydrogenedentota</taxon>
        <taxon>Candidatus Abyssobacteria</taxon>
    </lineage>
</organism>
<dbReference type="InterPro" id="IPR000253">
    <property type="entry name" value="FHA_dom"/>
</dbReference>
<evidence type="ECO:0000313" key="5">
    <source>
        <dbReference type="EMBL" id="RJP22628.1"/>
    </source>
</evidence>
<dbReference type="Proteomes" id="UP000265882">
    <property type="component" value="Unassembled WGS sequence"/>
</dbReference>
<comment type="catalytic activity">
    <reaction evidence="2">
        <text>2 GTP = 3',3'-c-di-GMP + 2 diphosphate</text>
        <dbReference type="Rhea" id="RHEA:24898"/>
        <dbReference type="ChEBI" id="CHEBI:33019"/>
        <dbReference type="ChEBI" id="CHEBI:37565"/>
        <dbReference type="ChEBI" id="CHEBI:58805"/>
        <dbReference type="EC" id="2.7.7.65"/>
    </reaction>
</comment>
<dbReference type="AlphaFoldDB" id="A0A3A4NPY0"/>
<dbReference type="EMBL" id="QZKU01000055">
    <property type="protein sequence ID" value="RJP22628.1"/>
    <property type="molecule type" value="Genomic_DNA"/>
</dbReference>
<name>A0A3A4NPY0_ABYX5</name>
<dbReference type="InterPro" id="IPR000160">
    <property type="entry name" value="GGDEF_dom"/>
</dbReference>
<feature type="domain" description="FHA" evidence="3">
    <location>
        <begin position="54"/>
        <end position="108"/>
    </location>
</feature>
<dbReference type="SMART" id="SM00267">
    <property type="entry name" value="GGDEF"/>
    <property type="match status" value="1"/>
</dbReference>
<proteinExistence type="predicted"/>
<feature type="domain" description="GGDEF" evidence="4">
    <location>
        <begin position="176"/>
        <end position="309"/>
    </location>
</feature>
<dbReference type="CDD" id="cd00060">
    <property type="entry name" value="FHA"/>
    <property type="match status" value="1"/>
</dbReference>
<comment type="caution">
    <text evidence="5">The sequence shown here is derived from an EMBL/GenBank/DDBJ whole genome shotgun (WGS) entry which is preliminary data.</text>
</comment>
<gene>
    <name evidence="5" type="ORF">C4520_07885</name>
</gene>
<evidence type="ECO:0000259" key="4">
    <source>
        <dbReference type="PROSITE" id="PS50887"/>
    </source>
</evidence>
<dbReference type="GO" id="GO:0052621">
    <property type="term" value="F:diguanylate cyclase activity"/>
    <property type="evidence" value="ECO:0007669"/>
    <property type="project" value="UniProtKB-EC"/>
</dbReference>
<dbReference type="NCBIfam" id="TIGR00254">
    <property type="entry name" value="GGDEF"/>
    <property type="match status" value="1"/>
</dbReference>
<protein>
    <recommendedName>
        <fullName evidence="1">diguanylate cyclase</fullName>
        <ecNumber evidence="1">2.7.7.65</ecNumber>
    </recommendedName>
</protein>
<dbReference type="InterPro" id="IPR043128">
    <property type="entry name" value="Rev_trsase/Diguanyl_cyclase"/>
</dbReference>
<dbReference type="Pfam" id="PF00498">
    <property type="entry name" value="FHA"/>
    <property type="match status" value="1"/>
</dbReference>
<dbReference type="PANTHER" id="PTHR45138:SF9">
    <property type="entry name" value="DIGUANYLATE CYCLASE DGCM-RELATED"/>
    <property type="match status" value="1"/>
</dbReference>